<dbReference type="OrthoDB" id="9803619at2"/>
<dbReference type="Gene3D" id="1.10.3210.10">
    <property type="entry name" value="Hypothetical protein af1432"/>
    <property type="match status" value="1"/>
</dbReference>
<comment type="similarity">
    <text evidence="2">Belongs to the dGTPase family. Type 2 subfamily.</text>
</comment>
<evidence type="ECO:0000313" key="4">
    <source>
        <dbReference type="EMBL" id="QBK31000.1"/>
    </source>
</evidence>
<dbReference type="NCBIfam" id="NF002326">
    <property type="entry name" value="PRK01286.1-1"/>
    <property type="match status" value="1"/>
</dbReference>
<dbReference type="SMART" id="SM00471">
    <property type="entry name" value="HDc"/>
    <property type="match status" value="1"/>
</dbReference>
<evidence type="ECO:0000259" key="3">
    <source>
        <dbReference type="PROSITE" id="PS51831"/>
    </source>
</evidence>
<evidence type="ECO:0000256" key="1">
    <source>
        <dbReference type="ARBA" id="ARBA00022801"/>
    </source>
</evidence>
<dbReference type="InterPro" id="IPR023023">
    <property type="entry name" value="dNTPase_2"/>
</dbReference>
<dbReference type="HAMAP" id="MF_01212">
    <property type="entry name" value="dGTPase_type2"/>
    <property type="match status" value="1"/>
</dbReference>
<dbReference type="AlphaFoldDB" id="A0A4P6V3F3"/>
<protein>
    <recommendedName>
        <fullName evidence="2">Deoxyguanosinetriphosphate triphosphohydrolase-like protein</fullName>
    </recommendedName>
</protein>
<dbReference type="PANTHER" id="PTHR35795:SF1">
    <property type="entry name" value="BIS(5'-NUCLEOSYL)-TETRAPHOSPHATASE, SYMMETRICAL"/>
    <property type="match status" value="1"/>
</dbReference>
<reference evidence="4 5" key="1">
    <citation type="journal article" date="2017" name="Int. J. Syst. Evol. Microbiol.">
        <title>Roseitalea porphyridii gen. nov., sp. nov., isolated from a red alga, and reclassification of Hoeflea suaedae Chung et al. 2013 as Pseudohoeflea suaedae gen. nov., comb. nov.</title>
        <authorList>
            <person name="Hyeon J.W."/>
            <person name="Jeong S.E."/>
            <person name="Baek K."/>
            <person name="Jeon C.O."/>
        </authorList>
    </citation>
    <scope>NUCLEOTIDE SEQUENCE [LARGE SCALE GENOMIC DNA]</scope>
    <source>
        <strain evidence="4 5">MA7-20</strain>
    </source>
</reference>
<dbReference type="InterPro" id="IPR006261">
    <property type="entry name" value="dGTPase"/>
</dbReference>
<dbReference type="RefSeq" id="WP_131616679.1">
    <property type="nucleotide sequence ID" value="NZ_CP036532.1"/>
</dbReference>
<dbReference type="InterPro" id="IPR051094">
    <property type="entry name" value="Diverse_Catalytic_Enzymes"/>
</dbReference>
<name>A0A4P6V3F3_9HYPH</name>
<dbReference type="Proteomes" id="UP000293719">
    <property type="component" value="Chromosome"/>
</dbReference>
<organism evidence="4 5">
    <name type="scientific">Roseitalea porphyridii</name>
    <dbReference type="NCBI Taxonomy" id="1852022"/>
    <lineage>
        <taxon>Bacteria</taxon>
        <taxon>Pseudomonadati</taxon>
        <taxon>Pseudomonadota</taxon>
        <taxon>Alphaproteobacteria</taxon>
        <taxon>Hyphomicrobiales</taxon>
        <taxon>Ahrensiaceae</taxon>
        <taxon>Roseitalea</taxon>
    </lineage>
</organism>
<gene>
    <name evidence="4" type="ORF">E0E05_10590</name>
</gene>
<dbReference type="Pfam" id="PF01966">
    <property type="entry name" value="HD"/>
    <property type="match status" value="1"/>
</dbReference>
<dbReference type="GO" id="GO:0016793">
    <property type="term" value="F:triphosphoric monoester hydrolase activity"/>
    <property type="evidence" value="ECO:0007669"/>
    <property type="project" value="InterPro"/>
</dbReference>
<dbReference type="GeneID" id="90767744"/>
<dbReference type="NCBIfam" id="NF002328">
    <property type="entry name" value="PRK01286.1-3"/>
    <property type="match status" value="1"/>
</dbReference>
<dbReference type="NCBIfam" id="TIGR01353">
    <property type="entry name" value="dGTP_triPase"/>
    <property type="match status" value="1"/>
</dbReference>
<dbReference type="EMBL" id="CP036532">
    <property type="protein sequence ID" value="QBK31000.1"/>
    <property type="molecule type" value="Genomic_DNA"/>
</dbReference>
<dbReference type="KEGG" id="rpod:E0E05_10590"/>
<dbReference type="InterPro" id="IPR003607">
    <property type="entry name" value="HD/PDEase_dom"/>
</dbReference>
<sequence length="406" mass="45567">MAGRFANIGFGFGERAVFATDPARSRGRLKDEPESPTRTPFQRDRDRIVHSTAFRRLKHKTQVFFSHEGDHYRTRLTHTIEVAQIARALARAFRLDDDLAEAIALVHDFGHTPFGHTGEDVLDELMADHGGFDHNAQALRVVTLLERRYAEFDGLNLSWETLEGLVKHNGPLVDRATGATLDGKTLPRAIAAYVASHDLQIDRHASLEAQVAAIADDIAYNTHDIDDGLRAGLLTFEMLAEAPLAGETLALVDTRYPGLDEARRAHETTRRVMTAMVEDVIGQTGASLDRIAPGSVEDVHDAGETIVRFSDDMAAREAGLKRFLFGRLYRHEAVMRVRAQAEDVVRDLYRKFMQTPTLMGREWAEDVGRMDEPELAIRVADYIAGMTDTFALDEHRRLFDRTPELR</sequence>
<dbReference type="PANTHER" id="PTHR35795">
    <property type="entry name" value="SLR1885 PROTEIN"/>
    <property type="match status" value="1"/>
</dbReference>
<accession>A0A4P6V3F3</accession>
<dbReference type="PROSITE" id="PS51831">
    <property type="entry name" value="HD"/>
    <property type="match status" value="1"/>
</dbReference>
<dbReference type="InterPro" id="IPR026875">
    <property type="entry name" value="PHydrolase_assoc_dom"/>
</dbReference>
<keyword evidence="5" id="KW-1185">Reference proteome</keyword>
<proteinExistence type="inferred from homology"/>
<dbReference type="InterPro" id="IPR006674">
    <property type="entry name" value="HD_domain"/>
</dbReference>
<keyword evidence="1 2" id="KW-0378">Hydrolase</keyword>
<dbReference type="CDD" id="cd00077">
    <property type="entry name" value="HDc"/>
    <property type="match status" value="1"/>
</dbReference>
<evidence type="ECO:0000256" key="2">
    <source>
        <dbReference type="HAMAP-Rule" id="MF_01212"/>
    </source>
</evidence>
<evidence type="ECO:0000313" key="5">
    <source>
        <dbReference type="Proteomes" id="UP000293719"/>
    </source>
</evidence>
<feature type="domain" description="HD" evidence="3">
    <location>
        <begin position="75"/>
        <end position="221"/>
    </location>
</feature>
<dbReference type="SUPFAM" id="SSF109604">
    <property type="entry name" value="HD-domain/PDEase-like"/>
    <property type="match status" value="1"/>
</dbReference>
<dbReference type="Pfam" id="PF13286">
    <property type="entry name" value="HD_assoc"/>
    <property type="match status" value="1"/>
</dbReference>